<accession>G7I7T5</accession>
<dbReference type="SUPFAM" id="SSF81383">
    <property type="entry name" value="F-box domain"/>
    <property type="match status" value="1"/>
</dbReference>
<proteinExistence type="predicted"/>
<dbReference type="PaxDb" id="3880-AES59787"/>
<dbReference type="InterPro" id="IPR001810">
    <property type="entry name" value="F-box_dom"/>
</dbReference>
<dbReference type="EMBL" id="CM001217">
    <property type="protein sequence ID" value="AES59787.1"/>
    <property type="molecule type" value="Genomic_DNA"/>
</dbReference>
<dbReference type="PANTHER" id="PTHR44259">
    <property type="entry name" value="OS07G0183000 PROTEIN-RELATED"/>
    <property type="match status" value="1"/>
</dbReference>
<dbReference type="PROSITE" id="PS50181">
    <property type="entry name" value="FBOX"/>
    <property type="match status" value="1"/>
</dbReference>
<dbReference type="PANTHER" id="PTHR44259:SF114">
    <property type="entry name" value="OS06G0707300 PROTEIN"/>
    <property type="match status" value="1"/>
</dbReference>
<sequence length="372" mass="42963">MNLTGHMTFICWTKDIMLLTDAEWLVEMKTDEMEKNNTLINLPVDVLELIMKRFPLKDCLRLRAICRSCRKTQFLMSLKTKHHWKNTDKCVGSVEGWLIVSDYSEKGFAKIFFLNPVIDVRIMIPSKLYLPSNSSVPGNRISRLKKLVASSKPNCDGSDCYLVGLLSDFCHIVIYKLFDQSWTIVEPDRDSKTYFMDVEIIGTKLYASNPSSYSILVYDLKDSTNGPPKAKVLVKLPKRPSELSIIGNHCLCFLAKDEALRELYFIYTFCNAEFETQDLVSDSLIITSAFVKPPRVTGFELFKLVTNKDHIEWKNVKLEDRVVFVSNYKSMIMSRDELDWNKKLIKGNSTYFVITYTHTKILASLMFFVICY</sequence>
<evidence type="ECO:0000313" key="3">
    <source>
        <dbReference type="EnsemblPlants" id="AES59787"/>
    </source>
</evidence>
<dbReference type="AlphaFoldDB" id="G7I7T5"/>
<dbReference type="InterPro" id="IPR050942">
    <property type="entry name" value="F-box_BR-signaling"/>
</dbReference>
<dbReference type="InterPro" id="IPR005174">
    <property type="entry name" value="KIB1-4_b-propeller"/>
</dbReference>
<dbReference type="EnsemblPlants" id="AES59787">
    <property type="protein sequence ID" value="AES59787"/>
    <property type="gene ID" value="MTR_1g025800"/>
</dbReference>
<reference evidence="3" key="3">
    <citation type="submission" date="2015-04" db="UniProtKB">
        <authorList>
            <consortium name="EnsemblPlants"/>
        </authorList>
    </citation>
    <scope>IDENTIFICATION</scope>
    <source>
        <strain evidence="3">cv. Jemalong A17</strain>
    </source>
</reference>
<organism evidence="2 4">
    <name type="scientific">Medicago truncatula</name>
    <name type="common">Barrel medic</name>
    <name type="synonym">Medicago tribuloides</name>
    <dbReference type="NCBI Taxonomy" id="3880"/>
    <lineage>
        <taxon>Eukaryota</taxon>
        <taxon>Viridiplantae</taxon>
        <taxon>Streptophyta</taxon>
        <taxon>Embryophyta</taxon>
        <taxon>Tracheophyta</taxon>
        <taxon>Spermatophyta</taxon>
        <taxon>Magnoliopsida</taxon>
        <taxon>eudicotyledons</taxon>
        <taxon>Gunneridae</taxon>
        <taxon>Pentapetalae</taxon>
        <taxon>rosids</taxon>
        <taxon>fabids</taxon>
        <taxon>Fabales</taxon>
        <taxon>Fabaceae</taxon>
        <taxon>Papilionoideae</taxon>
        <taxon>50 kb inversion clade</taxon>
        <taxon>NPAAA clade</taxon>
        <taxon>Hologalegina</taxon>
        <taxon>IRL clade</taxon>
        <taxon>Trifolieae</taxon>
        <taxon>Medicago</taxon>
    </lineage>
</organism>
<gene>
    <name evidence="2" type="ordered locus">MTR_1g025800</name>
</gene>
<evidence type="ECO:0000259" key="1">
    <source>
        <dbReference type="PROSITE" id="PS50181"/>
    </source>
</evidence>
<dbReference type="Proteomes" id="UP000002051">
    <property type="component" value="Unassembled WGS sequence"/>
</dbReference>
<reference evidence="2 4" key="2">
    <citation type="journal article" date="2014" name="BMC Genomics">
        <title>An improved genome release (version Mt4.0) for the model legume Medicago truncatula.</title>
        <authorList>
            <person name="Tang H."/>
            <person name="Krishnakumar V."/>
            <person name="Bidwell S."/>
            <person name="Rosen B."/>
            <person name="Chan A."/>
            <person name="Zhou S."/>
            <person name="Gentzbittel L."/>
            <person name="Childs K.L."/>
            <person name="Yandell M."/>
            <person name="Gundlach H."/>
            <person name="Mayer K.F."/>
            <person name="Schwartz D.C."/>
            <person name="Town C.D."/>
        </authorList>
    </citation>
    <scope>GENOME REANNOTATION</scope>
    <source>
        <strain evidence="3 4">cv. Jemalong A17</strain>
    </source>
</reference>
<protein>
    <submittedName>
        <fullName evidence="2">F-box protein</fullName>
    </submittedName>
</protein>
<reference evidence="2 4" key="1">
    <citation type="journal article" date="2011" name="Nature">
        <title>The Medicago genome provides insight into the evolution of rhizobial symbioses.</title>
        <authorList>
            <person name="Young N.D."/>
            <person name="Debelle F."/>
            <person name="Oldroyd G.E."/>
            <person name="Geurts R."/>
            <person name="Cannon S.B."/>
            <person name="Udvardi M.K."/>
            <person name="Benedito V.A."/>
            <person name="Mayer K.F."/>
            <person name="Gouzy J."/>
            <person name="Schoof H."/>
            <person name="Van de Peer Y."/>
            <person name="Proost S."/>
            <person name="Cook D.R."/>
            <person name="Meyers B.C."/>
            <person name="Spannagl M."/>
            <person name="Cheung F."/>
            <person name="De Mita S."/>
            <person name="Krishnakumar V."/>
            <person name="Gundlach H."/>
            <person name="Zhou S."/>
            <person name="Mudge J."/>
            <person name="Bharti A.K."/>
            <person name="Murray J.D."/>
            <person name="Naoumkina M.A."/>
            <person name="Rosen B."/>
            <person name="Silverstein K.A."/>
            <person name="Tang H."/>
            <person name="Rombauts S."/>
            <person name="Zhao P.X."/>
            <person name="Zhou P."/>
            <person name="Barbe V."/>
            <person name="Bardou P."/>
            <person name="Bechner M."/>
            <person name="Bellec A."/>
            <person name="Berger A."/>
            <person name="Berges H."/>
            <person name="Bidwell S."/>
            <person name="Bisseling T."/>
            <person name="Choisne N."/>
            <person name="Couloux A."/>
            <person name="Denny R."/>
            <person name="Deshpande S."/>
            <person name="Dai X."/>
            <person name="Doyle J.J."/>
            <person name="Dudez A.M."/>
            <person name="Farmer A.D."/>
            <person name="Fouteau S."/>
            <person name="Franken C."/>
            <person name="Gibelin C."/>
            <person name="Gish J."/>
            <person name="Goldstein S."/>
            <person name="Gonzalez A.J."/>
            <person name="Green P.J."/>
            <person name="Hallab A."/>
            <person name="Hartog M."/>
            <person name="Hua A."/>
            <person name="Humphray S.J."/>
            <person name="Jeong D.H."/>
            <person name="Jing Y."/>
            <person name="Jocker A."/>
            <person name="Kenton S.M."/>
            <person name="Kim D.J."/>
            <person name="Klee K."/>
            <person name="Lai H."/>
            <person name="Lang C."/>
            <person name="Lin S."/>
            <person name="Macmil S.L."/>
            <person name="Magdelenat G."/>
            <person name="Matthews L."/>
            <person name="McCorrison J."/>
            <person name="Monaghan E.L."/>
            <person name="Mun J.H."/>
            <person name="Najar F.Z."/>
            <person name="Nicholson C."/>
            <person name="Noirot C."/>
            <person name="O'Bleness M."/>
            <person name="Paule C.R."/>
            <person name="Poulain J."/>
            <person name="Prion F."/>
            <person name="Qin B."/>
            <person name="Qu C."/>
            <person name="Retzel E.F."/>
            <person name="Riddle C."/>
            <person name="Sallet E."/>
            <person name="Samain S."/>
            <person name="Samson N."/>
            <person name="Sanders I."/>
            <person name="Saurat O."/>
            <person name="Scarpelli C."/>
            <person name="Schiex T."/>
            <person name="Segurens B."/>
            <person name="Severin A.J."/>
            <person name="Sherrier D.J."/>
            <person name="Shi R."/>
            <person name="Sims S."/>
            <person name="Singer S.R."/>
            <person name="Sinharoy S."/>
            <person name="Sterck L."/>
            <person name="Viollet A."/>
            <person name="Wang B.B."/>
            <person name="Wang K."/>
            <person name="Wang M."/>
            <person name="Wang X."/>
            <person name="Warfsmann J."/>
            <person name="Weissenbach J."/>
            <person name="White D.D."/>
            <person name="White J.D."/>
            <person name="Wiley G.B."/>
            <person name="Wincker P."/>
            <person name="Xing Y."/>
            <person name="Yang L."/>
            <person name="Yao Z."/>
            <person name="Ying F."/>
            <person name="Zhai J."/>
            <person name="Zhou L."/>
            <person name="Zuber A."/>
            <person name="Denarie J."/>
            <person name="Dixon R.A."/>
            <person name="May G.D."/>
            <person name="Schwartz D.C."/>
            <person name="Rogers J."/>
            <person name="Quetier F."/>
            <person name="Town C.D."/>
            <person name="Roe B.A."/>
        </authorList>
    </citation>
    <scope>NUCLEOTIDE SEQUENCE [LARGE SCALE GENOMIC DNA]</scope>
    <source>
        <strain evidence="2">A17</strain>
        <strain evidence="3 4">cv. Jemalong A17</strain>
    </source>
</reference>
<dbReference type="STRING" id="3880.G7I7T5"/>
<dbReference type="Pfam" id="PF00646">
    <property type="entry name" value="F-box"/>
    <property type="match status" value="1"/>
</dbReference>
<dbReference type="HOGENOM" id="CLU_028642_0_0_1"/>
<evidence type="ECO:0000313" key="4">
    <source>
        <dbReference type="Proteomes" id="UP000002051"/>
    </source>
</evidence>
<keyword evidence="4" id="KW-1185">Reference proteome</keyword>
<feature type="domain" description="F-box" evidence="1">
    <location>
        <begin position="36"/>
        <end position="87"/>
    </location>
</feature>
<name>G7I7T5_MEDTR</name>
<evidence type="ECO:0000313" key="2">
    <source>
        <dbReference type="EMBL" id="AES59787.1"/>
    </source>
</evidence>
<dbReference type="InterPro" id="IPR036047">
    <property type="entry name" value="F-box-like_dom_sf"/>
</dbReference>
<dbReference type="Pfam" id="PF03478">
    <property type="entry name" value="Beta-prop_KIB1-4"/>
    <property type="match status" value="1"/>
</dbReference>